<feature type="compositionally biased region" description="Polar residues" evidence="1">
    <location>
        <begin position="160"/>
        <end position="180"/>
    </location>
</feature>
<dbReference type="Proteomes" id="UP000240608">
    <property type="component" value="Unassembled WGS sequence"/>
</dbReference>
<gene>
    <name evidence="2" type="ORF">C9994_03015</name>
</gene>
<organism evidence="2 3">
    <name type="scientific">Marivirga lumbricoides</name>
    <dbReference type="NCBI Taxonomy" id="1046115"/>
    <lineage>
        <taxon>Bacteria</taxon>
        <taxon>Pseudomonadati</taxon>
        <taxon>Bacteroidota</taxon>
        <taxon>Cytophagia</taxon>
        <taxon>Cytophagales</taxon>
        <taxon>Marivirgaceae</taxon>
        <taxon>Marivirga</taxon>
    </lineage>
</organism>
<comment type="caution">
    <text evidence="2">The sequence shown here is derived from an EMBL/GenBank/DDBJ whole genome shotgun (WGS) entry which is preliminary data.</text>
</comment>
<feature type="region of interest" description="Disordered" evidence="1">
    <location>
        <begin position="153"/>
        <end position="180"/>
    </location>
</feature>
<evidence type="ECO:0000313" key="2">
    <source>
        <dbReference type="EMBL" id="PTB97437.1"/>
    </source>
</evidence>
<name>A0A2T4DUF4_9BACT</name>
<accession>A0A2T4DUF4</accession>
<proteinExistence type="predicted"/>
<dbReference type="AlphaFoldDB" id="A0A2T4DUF4"/>
<protein>
    <submittedName>
        <fullName evidence="2">Uncharacterized protein</fullName>
    </submittedName>
</protein>
<evidence type="ECO:0000256" key="1">
    <source>
        <dbReference type="SAM" id="MobiDB-lite"/>
    </source>
</evidence>
<reference evidence="2 3" key="1">
    <citation type="submission" date="2018-03" db="EMBL/GenBank/DDBJ databases">
        <title>Cross-interface Injection: A General Nanoliter Liquid Handling Method Applied to Single Cells Genome Amplification Automated Nanoliter Liquid Handling Applied to Single Cell Multiple Displacement Amplification.</title>
        <authorList>
            <person name="Yun J."/>
            <person name="Xu P."/>
            <person name="Xu J."/>
            <person name="Dai X."/>
            <person name="Wang Y."/>
            <person name="Zheng X."/>
            <person name="Cao C."/>
            <person name="Yi Q."/>
            <person name="Zhu Y."/>
            <person name="Wang L."/>
            <person name="Dong Z."/>
            <person name="Huang Y."/>
            <person name="Huang L."/>
            <person name="Du W."/>
        </authorList>
    </citation>
    <scope>NUCLEOTIDE SEQUENCE [LARGE SCALE GENOMIC DNA]</scope>
    <source>
        <strain evidence="2 3">Z-D1-2</strain>
    </source>
</reference>
<sequence length="201" mass="23452">MCRYAFSTYKTHYVCFDCRKSFKQYPTEDLIIRDGLWEQYRRAYLEPNRHKAEAYRDEHPELIELLETKYFNRKYPCPQCSKPMVNVGMDFKAPKINAVQEWEIVRGMYKLGHAFQTCGCDGPGFIPISEPEYAEYLLKRKKLYQDMLNSRTGEHPPKILNSTSTTGTVNLGQSNKNSEKSLQLTDADRAEFTTLVQFISC</sequence>
<dbReference type="EMBL" id="PYVU01000014">
    <property type="protein sequence ID" value="PTB97437.1"/>
    <property type="molecule type" value="Genomic_DNA"/>
</dbReference>
<evidence type="ECO:0000313" key="3">
    <source>
        <dbReference type="Proteomes" id="UP000240608"/>
    </source>
</evidence>